<dbReference type="Proteomes" id="UP000031443">
    <property type="component" value="Unassembled WGS sequence"/>
</dbReference>
<evidence type="ECO:0000256" key="2">
    <source>
        <dbReference type="ARBA" id="ARBA00022729"/>
    </source>
</evidence>
<keyword evidence="4" id="KW-1015">Disulfide bond</keyword>
<gene>
    <name evidence="8" type="ORF">UY3_04236</name>
</gene>
<dbReference type="InterPro" id="IPR050504">
    <property type="entry name" value="IgSF_BTN/MOG"/>
</dbReference>
<dbReference type="SMART" id="SM00406">
    <property type="entry name" value="IGv"/>
    <property type="match status" value="1"/>
</dbReference>
<dbReference type="SMART" id="SM00408">
    <property type="entry name" value="IGc2"/>
    <property type="match status" value="1"/>
</dbReference>
<dbReference type="InterPro" id="IPR003598">
    <property type="entry name" value="Ig_sub2"/>
</dbReference>
<evidence type="ECO:0000256" key="1">
    <source>
        <dbReference type="ARBA" id="ARBA00004370"/>
    </source>
</evidence>
<accession>M7BMT7</accession>
<dbReference type="GO" id="GO:0016020">
    <property type="term" value="C:membrane"/>
    <property type="evidence" value="ECO:0007669"/>
    <property type="project" value="UniProtKB-SubCell"/>
</dbReference>
<evidence type="ECO:0000256" key="6">
    <source>
        <dbReference type="ARBA" id="ARBA00023319"/>
    </source>
</evidence>
<dbReference type="Gene3D" id="2.60.40.10">
    <property type="entry name" value="Immunoglobulins"/>
    <property type="match status" value="1"/>
</dbReference>
<dbReference type="EMBL" id="KB519327">
    <property type="protein sequence ID" value="EMP38554.1"/>
    <property type="molecule type" value="Genomic_DNA"/>
</dbReference>
<protein>
    <submittedName>
        <fullName evidence="8">Myelin-oligodendrocyte glycoprotein</fullName>
    </submittedName>
</protein>
<dbReference type="GO" id="GO:1903037">
    <property type="term" value="P:regulation of leukocyte cell-cell adhesion"/>
    <property type="evidence" value="ECO:0007669"/>
    <property type="project" value="UniProtKB-ARBA"/>
</dbReference>
<dbReference type="PROSITE" id="PS50835">
    <property type="entry name" value="IG_LIKE"/>
    <property type="match status" value="1"/>
</dbReference>
<dbReference type="SMART" id="SM00409">
    <property type="entry name" value="IG"/>
    <property type="match status" value="1"/>
</dbReference>
<keyword evidence="5" id="KW-0325">Glycoprotein</keyword>
<dbReference type="SUPFAM" id="SSF48726">
    <property type="entry name" value="Immunoglobulin"/>
    <property type="match status" value="1"/>
</dbReference>
<comment type="subcellular location">
    <subcellularLocation>
        <location evidence="1">Membrane</location>
    </subcellularLocation>
</comment>
<proteinExistence type="predicted"/>
<keyword evidence="6" id="KW-0393">Immunoglobulin domain</keyword>
<evidence type="ECO:0000256" key="3">
    <source>
        <dbReference type="ARBA" id="ARBA00023136"/>
    </source>
</evidence>
<feature type="domain" description="Ig-like" evidence="7">
    <location>
        <begin position="24"/>
        <end position="122"/>
    </location>
</feature>
<keyword evidence="9" id="KW-1185">Reference proteome</keyword>
<dbReference type="InterPro" id="IPR003599">
    <property type="entry name" value="Ig_sub"/>
</dbReference>
<dbReference type="STRING" id="8469.M7BMT7"/>
<dbReference type="AlphaFoldDB" id="M7BMT7"/>
<name>M7BMT7_CHEMY</name>
<dbReference type="Pfam" id="PF07686">
    <property type="entry name" value="V-set"/>
    <property type="match status" value="1"/>
</dbReference>
<dbReference type="GO" id="GO:0050863">
    <property type="term" value="P:regulation of T cell activation"/>
    <property type="evidence" value="ECO:0007669"/>
    <property type="project" value="UniProtKB-ARBA"/>
</dbReference>
<reference evidence="9" key="1">
    <citation type="journal article" date="2013" name="Nat. Genet.">
        <title>The draft genomes of soft-shell turtle and green sea turtle yield insights into the development and evolution of the turtle-specific body plan.</title>
        <authorList>
            <person name="Wang Z."/>
            <person name="Pascual-Anaya J."/>
            <person name="Zadissa A."/>
            <person name="Li W."/>
            <person name="Niimura Y."/>
            <person name="Huang Z."/>
            <person name="Li C."/>
            <person name="White S."/>
            <person name="Xiong Z."/>
            <person name="Fang D."/>
            <person name="Wang B."/>
            <person name="Ming Y."/>
            <person name="Chen Y."/>
            <person name="Zheng Y."/>
            <person name="Kuraku S."/>
            <person name="Pignatelli M."/>
            <person name="Herrero J."/>
            <person name="Beal K."/>
            <person name="Nozawa M."/>
            <person name="Li Q."/>
            <person name="Wang J."/>
            <person name="Zhang H."/>
            <person name="Yu L."/>
            <person name="Shigenobu S."/>
            <person name="Wang J."/>
            <person name="Liu J."/>
            <person name="Flicek P."/>
            <person name="Searle S."/>
            <person name="Wang J."/>
            <person name="Kuratani S."/>
            <person name="Yin Y."/>
            <person name="Aken B."/>
            <person name="Zhang G."/>
            <person name="Irie N."/>
        </authorList>
    </citation>
    <scope>NUCLEOTIDE SEQUENCE [LARGE SCALE GENOMIC DNA]</scope>
</reference>
<organism evidence="8 9">
    <name type="scientific">Chelonia mydas</name>
    <name type="common">Green sea-turtle</name>
    <name type="synonym">Chelonia agassizi</name>
    <dbReference type="NCBI Taxonomy" id="8469"/>
    <lineage>
        <taxon>Eukaryota</taxon>
        <taxon>Metazoa</taxon>
        <taxon>Chordata</taxon>
        <taxon>Craniata</taxon>
        <taxon>Vertebrata</taxon>
        <taxon>Euteleostomi</taxon>
        <taxon>Archelosauria</taxon>
        <taxon>Testudinata</taxon>
        <taxon>Testudines</taxon>
        <taxon>Cryptodira</taxon>
        <taxon>Durocryptodira</taxon>
        <taxon>Americhelydia</taxon>
        <taxon>Chelonioidea</taxon>
        <taxon>Cheloniidae</taxon>
        <taxon>Chelonia</taxon>
    </lineage>
</organism>
<keyword evidence="3" id="KW-0472">Membrane</keyword>
<dbReference type="InterPro" id="IPR007110">
    <property type="entry name" value="Ig-like_dom"/>
</dbReference>
<sequence>MQALQLLSKSFEVSSSPTVTGIVGQDVVLPCQVSTGMQPAKMEVQWKKIIQAAIETVHEYRAQPGQDVPGPNYQGRTVLLKDGFTSGNVSLKLKNVRPADRGTYSCIVKSNEWSADAATELQIADCAYRGKLSPKCTDYETLGLVFSHTKDSYTAALAV</sequence>
<keyword evidence="2" id="KW-0732">Signal</keyword>
<evidence type="ECO:0000256" key="5">
    <source>
        <dbReference type="ARBA" id="ARBA00023180"/>
    </source>
</evidence>
<dbReference type="InterPro" id="IPR013106">
    <property type="entry name" value="Ig_V-set"/>
</dbReference>
<evidence type="ECO:0000256" key="4">
    <source>
        <dbReference type="ARBA" id="ARBA00023157"/>
    </source>
</evidence>
<dbReference type="InterPro" id="IPR036179">
    <property type="entry name" value="Ig-like_dom_sf"/>
</dbReference>
<dbReference type="PANTHER" id="PTHR24100">
    <property type="entry name" value="BUTYROPHILIN"/>
    <property type="match status" value="1"/>
</dbReference>
<dbReference type="InterPro" id="IPR013783">
    <property type="entry name" value="Ig-like_fold"/>
</dbReference>
<evidence type="ECO:0000313" key="8">
    <source>
        <dbReference type="EMBL" id="EMP38554.1"/>
    </source>
</evidence>
<evidence type="ECO:0000313" key="9">
    <source>
        <dbReference type="Proteomes" id="UP000031443"/>
    </source>
</evidence>
<dbReference type="FunFam" id="2.60.40.10:FF:000142">
    <property type="entry name" value="V-set domain-containing T-cell activation inhibitor 1"/>
    <property type="match status" value="1"/>
</dbReference>
<evidence type="ECO:0000259" key="7">
    <source>
        <dbReference type="PROSITE" id="PS50835"/>
    </source>
</evidence>